<dbReference type="Proteomes" id="UP000652219">
    <property type="component" value="Unassembled WGS sequence"/>
</dbReference>
<dbReference type="AlphaFoldDB" id="A0A8H6MMP7"/>
<organism evidence="2 3">
    <name type="scientific">Colletotrichum sojae</name>
    <dbReference type="NCBI Taxonomy" id="2175907"/>
    <lineage>
        <taxon>Eukaryota</taxon>
        <taxon>Fungi</taxon>
        <taxon>Dikarya</taxon>
        <taxon>Ascomycota</taxon>
        <taxon>Pezizomycotina</taxon>
        <taxon>Sordariomycetes</taxon>
        <taxon>Hypocreomycetidae</taxon>
        <taxon>Glomerellales</taxon>
        <taxon>Glomerellaceae</taxon>
        <taxon>Colletotrichum</taxon>
        <taxon>Colletotrichum orchidearum species complex</taxon>
    </lineage>
</organism>
<accession>A0A8H6MMP7</accession>
<evidence type="ECO:0000256" key="1">
    <source>
        <dbReference type="SAM" id="Phobius"/>
    </source>
</evidence>
<dbReference type="EMBL" id="WIGN01000278">
    <property type="protein sequence ID" value="KAF6802279.1"/>
    <property type="molecule type" value="Genomic_DNA"/>
</dbReference>
<proteinExistence type="predicted"/>
<evidence type="ECO:0000313" key="2">
    <source>
        <dbReference type="EMBL" id="KAF6802279.1"/>
    </source>
</evidence>
<gene>
    <name evidence="2" type="ORF">CSOJ01_11695</name>
</gene>
<evidence type="ECO:0000313" key="3">
    <source>
        <dbReference type="Proteomes" id="UP000652219"/>
    </source>
</evidence>
<keyword evidence="1" id="KW-1133">Transmembrane helix</keyword>
<reference evidence="2 3" key="1">
    <citation type="journal article" date="2020" name="Phytopathology">
        <title>Genome Sequence Resources of Colletotrichum truncatum, C. plurivorum, C. musicola, and C. sojae: Four Species Pathogenic to Soybean (Glycine max).</title>
        <authorList>
            <person name="Rogerio F."/>
            <person name="Boufleur T.R."/>
            <person name="Ciampi-Guillardi M."/>
            <person name="Sukno S.A."/>
            <person name="Thon M.R."/>
            <person name="Massola Junior N.S."/>
            <person name="Baroncelli R."/>
        </authorList>
    </citation>
    <scope>NUCLEOTIDE SEQUENCE [LARGE SCALE GENOMIC DNA]</scope>
    <source>
        <strain evidence="2 3">LFN0009</strain>
    </source>
</reference>
<keyword evidence="1" id="KW-0472">Membrane</keyword>
<feature type="transmembrane region" description="Helical" evidence="1">
    <location>
        <begin position="99"/>
        <end position="120"/>
    </location>
</feature>
<keyword evidence="3" id="KW-1185">Reference proteome</keyword>
<comment type="caution">
    <text evidence="2">The sequence shown here is derived from an EMBL/GenBank/DDBJ whole genome shotgun (WGS) entry which is preliminary data.</text>
</comment>
<name>A0A8H6MMP7_9PEZI</name>
<protein>
    <submittedName>
        <fullName evidence="2">Uncharacterized protein</fullName>
    </submittedName>
</protein>
<sequence>MVRISSDHYGFMTDEFEALILPHGRLSLELFGDPNQEAEILGALNYNYAAFAAQLANLENRFNVSESSRTGPLPSGSLPNLVGTFTDRGRRRLVQNARVTYVILAILGLAIVVHVTALLLNRFRRVEGKTWIFDVEVKGLAPDGLHSIAAAVSLLKDSNASRFLPEGAHLLSSDELHGQLADLRFRRGWFQDADRNRKYTVGVLGDDEFKFLGKKKSLEKEDA</sequence>
<keyword evidence="1" id="KW-0812">Transmembrane</keyword>